<protein>
    <submittedName>
        <fullName evidence="1">Uncharacterized protein</fullName>
    </submittedName>
</protein>
<sequence>MRLYWTTYECPVLARSAPCRSDGWLRELRSRLTAHPTLSPSCQLPASRHQLL</sequence>
<name>A0A6A6EUX3_9PEZI</name>
<accession>A0A6A6EUX3</accession>
<organism evidence="1 2">
    <name type="scientific">Zopfia rhizophila CBS 207.26</name>
    <dbReference type="NCBI Taxonomy" id="1314779"/>
    <lineage>
        <taxon>Eukaryota</taxon>
        <taxon>Fungi</taxon>
        <taxon>Dikarya</taxon>
        <taxon>Ascomycota</taxon>
        <taxon>Pezizomycotina</taxon>
        <taxon>Dothideomycetes</taxon>
        <taxon>Dothideomycetes incertae sedis</taxon>
        <taxon>Zopfiaceae</taxon>
        <taxon>Zopfia</taxon>
    </lineage>
</organism>
<dbReference type="AlphaFoldDB" id="A0A6A6EUX3"/>
<evidence type="ECO:0000313" key="1">
    <source>
        <dbReference type="EMBL" id="KAF2195927.1"/>
    </source>
</evidence>
<dbReference type="Proteomes" id="UP000800200">
    <property type="component" value="Unassembled WGS sequence"/>
</dbReference>
<evidence type="ECO:0000313" key="2">
    <source>
        <dbReference type="Proteomes" id="UP000800200"/>
    </source>
</evidence>
<dbReference type="EMBL" id="ML994610">
    <property type="protein sequence ID" value="KAF2195927.1"/>
    <property type="molecule type" value="Genomic_DNA"/>
</dbReference>
<gene>
    <name evidence="1" type="ORF">K469DRAFT_21050</name>
</gene>
<reference evidence="1" key="1">
    <citation type="journal article" date="2020" name="Stud. Mycol.">
        <title>101 Dothideomycetes genomes: a test case for predicting lifestyles and emergence of pathogens.</title>
        <authorList>
            <person name="Haridas S."/>
            <person name="Albert R."/>
            <person name="Binder M."/>
            <person name="Bloem J."/>
            <person name="Labutti K."/>
            <person name="Salamov A."/>
            <person name="Andreopoulos B."/>
            <person name="Baker S."/>
            <person name="Barry K."/>
            <person name="Bills G."/>
            <person name="Bluhm B."/>
            <person name="Cannon C."/>
            <person name="Castanera R."/>
            <person name="Culley D."/>
            <person name="Daum C."/>
            <person name="Ezra D."/>
            <person name="Gonzalez J."/>
            <person name="Henrissat B."/>
            <person name="Kuo A."/>
            <person name="Liang C."/>
            <person name="Lipzen A."/>
            <person name="Lutzoni F."/>
            <person name="Magnuson J."/>
            <person name="Mondo S."/>
            <person name="Nolan M."/>
            <person name="Ohm R."/>
            <person name="Pangilinan J."/>
            <person name="Park H.-J."/>
            <person name="Ramirez L."/>
            <person name="Alfaro M."/>
            <person name="Sun H."/>
            <person name="Tritt A."/>
            <person name="Yoshinaga Y."/>
            <person name="Zwiers L.-H."/>
            <person name="Turgeon B."/>
            <person name="Goodwin S."/>
            <person name="Spatafora J."/>
            <person name="Crous P."/>
            <person name="Grigoriev I."/>
        </authorList>
    </citation>
    <scope>NUCLEOTIDE SEQUENCE</scope>
    <source>
        <strain evidence="1">CBS 207.26</strain>
    </source>
</reference>
<keyword evidence="2" id="KW-1185">Reference proteome</keyword>
<proteinExistence type="predicted"/>